<dbReference type="AlphaFoldDB" id="A0A2J7ZMG1"/>
<comment type="caution">
    <text evidence="1">The sequence shown here is derived from an EMBL/GenBank/DDBJ whole genome shotgun (WGS) entry which is preliminary data.</text>
</comment>
<organism evidence="1 2">
    <name type="scientific">Tetrabaena socialis</name>
    <dbReference type="NCBI Taxonomy" id="47790"/>
    <lineage>
        <taxon>Eukaryota</taxon>
        <taxon>Viridiplantae</taxon>
        <taxon>Chlorophyta</taxon>
        <taxon>core chlorophytes</taxon>
        <taxon>Chlorophyceae</taxon>
        <taxon>CS clade</taxon>
        <taxon>Chlamydomonadales</taxon>
        <taxon>Tetrabaenaceae</taxon>
        <taxon>Tetrabaena</taxon>
    </lineage>
</organism>
<sequence length="87" mass="9197">MDQGAKAARCQCTREVACPDIYVAVSLSFPDMAAEAAAASISTQLFKDVLTRALTDLYGVVGGAVGFSLLDLRGSCGILRLDKRKEV</sequence>
<dbReference type="EMBL" id="PGGS01000892">
    <property type="protein sequence ID" value="PNH01447.1"/>
    <property type="molecule type" value="Genomic_DNA"/>
</dbReference>
<evidence type="ECO:0000313" key="2">
    <source>
        <dbReference type="Proteomes" id="UP000236333"/>
    </source>
</evidence>
<protein>
    <submittedName>
        <fullName evidence="1">Uncharacterized protein</fullName>
    </submittedName>
</protein>
<dbReference type="Proteomes" id="UP000236333">
    <property type="component" value="Unassembled WGS sequence"/>
</dbReference>
<name>A0A2J7ZMG1_9CHLO</name>
<proteinExistence type="predicted"/>
<dbReference type="OrthoDB" id="1929684at2759"/>
<gene>
    <name evidence="1" type="ORF">TSOC_012667</name>
</gene>
<accession>A0A2J7ZMG1</accession>
<evidence type="ECO:0000313" key="1">
    <source>
        <dbReference type="EMBL" id="PNH01447.1"/>
    </source>
</evidence>
<keyword evidence="2" id="KW-1185">Reference proteome</keyword>
<reference evidence="1 2" key="1">
    <citation type="journal article" date="2017" name="Mol. Biol. Evol.">
        <title>The 4-celled Tetrabaena socialis nuclear genome reveals the essential components for genetic control of cell number at the origin of multicellularity in the volvocine lineage.</title>
        <authorList>
            <person name="Featherston J."/>
            <person name="Arakaki Y."/>
            <person name="Hanschen E.R."/>
            <person name="Ferris P.J."/>
            <person name="Michod R.E."/>
            <person name="Olson B.J.S.C."/>
            <person name="Nozaki H."/>
            <person name="Durand P.M."/>
        </authorList>
    </citation>
    <scope>NUCLEOTIDE SEQUENCE [LARGE SCALE GENOMIC DNA]</scope>
    <source>
        <strain evidence="1 2">NIES-571</strain>
    </source>
</reference>